<dbReference type="EMBL" id="JASTZU010000034">
    <property type="protein sequence ID" value="MDL4840795.1"/>
    <property type="molecule type" value="Genomic_DNA"/>
</dbReference>
<dbReference type="PROSITE" id="PS51257">
    <property type="entry name" value="PROKAR_LIPOPROTEIN"/>
    <property type="match status" value="1"/>
</dbReference>
<evidence type="ECO:0008006" key="3">
    <source>
        <dbReference type="Google" id="ProtNLM"/>
    </source>
</evidence>
<name>A0ABT7L4K6_9BACI</name>
<protein>
    <recommendedName>
        <fullName evidence="3">ABC transporter periplasmic binding protein yphF</fullName>
    </recommendedName>
</protein>
<evidence type="ECO:0000313" key="2">
    <source>
        <dbReference type="Proteomes" id="UP001235343"/>
    </source>
</evidence>
<reference evidence="1 2" key="1">
    <citation type="submission" date="2023-06" db="EMBL/GenBank/DDBJ databases">
        <title>Aquibacillus rhizosphaerae LR5S19.</title>
        <authorList>
            <person name="Sun J.-Q."/>
        </authorList>
    </citation>
    <scope>NUCLEOTIDE SEQUENCE [LARGE SCALE GENOMIC DNA]</scope>
    <source>
        <strain evidence="1 2">LR5S19</strain>
    </source>
</reference>
<keyword evidence="2" id="KW-1185">Reference proteome</keyword>
<gene>
    <name evidence="1" type="ORF">QQS35_10065</name>
</gene>
<sequence>MRLLKLIPLIFFLVVLSGCFYPNDNLSKNKVPNDIQLNMVQDAVNQYVEINQGLVPIKTKSNDTPIFQKYLIDFSSLKQQNVLSEIPGTAFENGGVYQYVLVTPEEDPQVKVIDLRNAEVLRNVQHRLTTYRNEHIYPPFDEEIQDGVFTINYELLGLEAPPYVQSPYTQQNLPIIMDVDGNLYIDYSPDLYEALNTFEHDYKEGEDIRFILVDNYPFVPAYSLPYTIKSGEPVFNLD</sequence>
<dbReference type="RefSeq" id="WP_285931936.1">
    <property type="nucleotide sequence ID" value="NZ_JASTZU010000034.1"/>
</dbReference>
<organism evidence="1 2">
    <name type="scientific">Aquibacillus rhizosphaerae</name>
    <dbReference type="NCBI Taxonomy" id="3051431"/>
    <lineage>
        <taxon>Bacteria</taxon>
        <taxon>Bacillati</taxon>
        <taxon>Bacillota</taxon>
        <taxon>Bacilli</taxon>
        <taxon>Bacillales</taxon>
        <taxon>Bacillaceae</taxon>
        <taxon>Aquibacillus</taxon>
    </lineage>
</organism>
<comment type="caution">
    <text evidence="1">The sequence shown here is derived from an EMBL/GenBank/DDBJ whole genome shotgun (WGS) entry which is preliminary data.</text>
</comment>
<dbReference type="Proteomes" id="UP001235343">
    <property type="component" value="Unassembled WGS sequence"/>
</dbReference>
<evidence type="ECO:0000313" key="1">
    <source>
        <dbReference type="EMBL" id="MDL4840795.1"/>
    </source>
</evidence>
<accession>A0ABT7L4K6</accession>
<proteinExistence type="predicted"/>